<dbReference type="InterPro" id="IPR036102">
    <property type="entry name" value="OsmC/Ohrsf"/>
</dbReference>
<proteinExistence type="predicted"/>
<evidence type="ECO:0000313" key="1">
    <source>
        <dbReference type="EMBL" id="WZL76480.1"/>
    </source>
</evidence>
<dbReference type="RefSeq" id="WP_369018645.1">
    <property type="nucleotide sequence ID" value="NZ_CP121689.1"/>
</dbReference>
<sequence>MLRRTSRAIWMGNLKEGKGTVELGSGAFKGSYSFRSRFENGSGTNPEELIAAAHAGCFAMALSHLLSESGYTPEKVEAQATISMEAVEGGFKIKSSHLECTTRVPGISEEEFLNIAQKAKATCPVSVLLSSIDITLSARLEQN</sequence>
<dbReference type="SUPFAM" id="SSF82784">
    <property type="entry name" value="OsmC-like"/>
    <property type="match status" value="1"/>
</dbReference>
<gene>
    <name evidence="1" type="ORF">QBE54_01735</name>
</gene>
<protein>
    <submittedName>
        <fullName evidence="1">OsmC family protein</fullName>
    </submittedName>
</protein>
<dbReference type="EMBL" id="CP121689">
    <property type="protein sequence ID" value="WZL76480.1"/>
    <property type="molecule type" value="Genomic_DNA"/>
</dbReference>
<accession>A0ABZ2YFL3</accession>
<reference evidence="1 2" key="1">
    <citation type="submission" date="2023-03" db="EMBL/GenBank/DDBJ databases">
        <title>Novel Species.</title>
        <authorList>
            <person name="Ma S."/>
        </authorList>
    </citation>
    <scope>NUCLEOTIDE SEQUENCE [LARGE SCALE GENOMIC DNA]</scope>
    <source>
        <strain evidence="1 2">B11</strain>
    </source>
</reference>
<keyword evidence="2" id="KW-1185">Reference proteome</keyword>
<name>A0ABZ2YFL3_9BACT</name>
<dbReference type="PANTHER" id="PTHR42830:SF1">
    <property type="entry name" value="OSMOTICALLY INDUCIBLE FAMILY PROTEIN"/>
    <property type="match status" value="1"/>
</dbReference>
<dbReference type="InterPro" id="IPR015946">
    <property type="entry name" value="KH_dom-like_a/b"/>
</dbReference>
<dbReference type="InterPro" id="IPR003718">
    <property type="entry name" value="OsmC/Ohr_fam"/>
</dbReference>
<dbReference type="InterPro" id="IPR052707">
    <property type="entry name" value="OsmC_Ohr_Peroxiredoxin"/>
</dbReference>
<organism evidence="1 2">
    <name type="scientific">Thermatribacter velox</name>
    <dbReference type="NCBI Taxonomy" id="3039681"/>
    <lineage>
        <taxon>Bacteria</taxon>
        <taxon>Pseudomonadati</taxon>
        <taxon>Atribacterota</taxon>
        <taxon>Atribacteria</taxon>
        <taxon>Atribacterales</taxon>
        <taxon>Thermatribacteraceae</taxon>
        <taxon>Thermatribacter</taxon>
    </lineage>
</organism>
<dbReference type="Proteomes" id="UP001461341">
    <property type="component" value="Chromosome"/>
</dbReference>
<dbReference type="Gene3D" id="3.30.300.20">
    <property type="match status" value="1"/>
</dbReference>
<dbReference type="InterPro" id="IPR019904">
    <property type="entry name" value="Peroxiredoxin_OsmC"/>
</dbReference>
<dbReference type="Pfam" id="PF02566">
    <property type="entry name" value="OsmC"/>
    <property type="match status" value="1"/>
</dbReference>
<dbReference type="NCBIfam" id="TIGR03562">
    <property type="entry name" value="osmo_induc_OsmC"/>
    <property type="match status" value="1"/>
</dbReference>
<dbReference type="PANTHER" id="PTHR42830">
    <property type="entry name" value="OSMOTICALLY INDUCIBLE FAMILY PROTEIN"/>
    <property type="match status" value="1"/>
</dbReference>
<evidence type="ECO:0000313" key="2">
    <source>
        <dbReference type="Proteomes" id="UP001461341"/>
    </source>
</evidence>